<comment type="similarity">
    <text evidence="2">Belongs to the bacterial solute-binding protein 5 family.</text>
</comment>
<dbReference type="PANTHER" id="PTHR30290:SF10">
    <property type="entry name" value="PERIPLASMIC OLIGOPEPTIDE-BINDING PROTEIN-RELATED"/>
    <property type="match status" value="1"/>
</dbReference>
<protein>
    <submittedName>
        <fullName evidence="7">ABC transporter substrate-binding protein</fullName>
    </submittedName>
</protein>
<gene>
    <name evidence="7" type="ORF">FOB19_14445</name>
</gene>
<evidence type="ECO:0000313" key="7">
    <source>
        <dbReference type="EMBL" id="QKU22487.1"/>
    </source>
</evidence>
<dbReference type="InterPro" id="IPR030678">
    <property type="entry name" value="Peptide/Ni-bd"/>
</dbReference>
<organism evidence="7 8">
    <name type="scientific">Acinetobacter lwoffii</name>
    <dbReference type="NCBI Taxonomy" id="28090"/>
    <lineage>
        <taxon>Bacteria</taxon>
        <taxon>Pseudomonadati</taxon>
        <taxon>Pseudomonadota</taxon>
        <taxon>Gammaproteobacteria</taxon>
        <taxon>Moraxellales</taxon>
        <taxon>Moraxellaceae</taxon>
        <taxon>Acinetobacter</taxon>
    </lineage>
</organism>
<dbReference type="InterPro" id="IPR000914">
    <property type="entry name" value="SBP_5_dom"/>
</dbReference>
<feature type="signal peptide" evidence="5">
    <location>
        <begin position="1"/>
        <end position="30"/>
    </location>
</feature>
<evidence type="ECO:0000259" key="6">
    <source>
        <dbReference type="Pfam" id="PF00496"/>
    </source>
</evidence>
<evidence type="ECO:0000313" key="8">
    <source>
        <dbReference type="Proteomes" id="UP000509126"/>
    </source>
</evidence>
<reference evidence="7 8" key="1">
    <citation type="submission" date="2019-11" db="EMBL/GenBank/DDBJ databases">
        <title>FDA dAtabase for Regulatory Grade micrObial Sequences (FDA-ARGOS): Supporting development and validation of Infectious Disease Dx tests.</title>
        <authorList>
            <person name="Patel R."/>
            <person name="Rucinski S."/>
            <person name="Tallon L."/>
            <person name="Sadzewicz L."/>
            <person name="Vavikolanu K."/>
            <person name="Mehta A."/>
            <person name="Aluvathingal J."/>
            <person name="Nadendla S."/>
            <person name="Nandy P."/>
            <person name="Geyer C."/>
            <person name="Yan Y."/>
            <person name="Sichtig H."/>
        </authorList>
    </citation>
    <scope>NUCLEOTIDE SEQUENCE [LARGE SCALE GENOMIC DNA]</scope>
    <source>
        <strain evidence="7 8">FDAARGOS_557</strain>
    </source>
</reference>
<dbReference type="Proteomes" id="UP000509126">
    <property type="component" value="Chromosome"/>
</dbReference>
<evidence type="ECO:0000256" key="3">
    <source>
        <dbReference type="ARBA" id="ARBA00022448"/>
    </source>
</evidence>
<dbReference type="Gene3D" id="3.10.105.10">
    <property type="entry name" value="Dipeptide-binding Protein, Domain 3"/>
    <property type="match status" value="1"/>
</dbReference>
<dbReference type="GO" id="GO:0015833">
    <property type="term" value="P:peptide transport"/>
    <property type="evidence" value="ECO:0007669"/>
    <property type="project" value="TreeGrafter"/>
</dbReference>
<dbReference type="SUPFAM" id="SSF53850">
    <property type="entry name" value="Periplasmic binding protein-like II"/>
    <property type="match status" value="1"/>
</dbReference>
<sequence length="600" mass="67143">MNVNKNTLKKLASGVLMAGLMMAGGASTWASNPANPNKVLKTVFLAAETGFDPGYIHDRYSAKINAAIFETLFTYDYLASPAKLVPLTAVSLPQVSADGLTYTIKIKKGIYFANDPVFGGKKRELTSYDYAYSLKRLLDPKLHSPNSWLLDGRIKGLDAWMALTKKNGKAYENPFEGIQTPDRYTLVLKLNNPDQNFPMLLAHGPAAAVAREVIEKYKDKAGWVMNRPVGTGPYVLSLWTPGSRIILKPNPAYRGFVWDFKASGAEDQAIVKAMQGKKMPQIGTIDVRVIEEAQSRMLAFKKNELDLLEIEGDIVVQALDGDKLKPELAQQGVKLSRILEPSISYHYWNMQNPVVGGFAPEKIALRRAMAMAFSVENMINVLLKGDGAKLHMPIPPGVAGYSPSYKSSIPYSVKAANMLLDRYNYKIGADGWRKTPEGKPLVIELITGNTSRGQQQGEFWKKTLDSIHIQLTSKAMPFAEGIKLEKQCKTMFKSSAWIADYPDADNFMQLFYGKNVNVTNNACFKHPEFDRLYEQTQSMPPGPERDLLYRKMTRILEVNMPTLMLYSTYRNALTQPQIIGHKSHPILSSEWMYIDINTKK</sequence>
<accession>A0A6N1MXM0</accession>
<keyword evidence="4 5" id="KW-0732">Signal</keyword>
<evidence type="ECO:0000256" key="5">
    <source>
        <dbReference type="SAM" id="SignalP"/>
    </source>
</evidence>
<dbReference type="PIRSF" id="PIRSF002741">
    <property type="entry name" value="MppA"/>
    <property type="match status" value="1"/>
</dbReference>
<dbReference type="GO" id="GO:0043190">
    <property type="term" value="C:ATP-binding cassette (ABC) transporter complex"/>
    <property type="evidence" value="ECO:0007669"/>
    <property type="project" value="InterPro"/>
</dbReference>
<dbReference type="Gene3D" id="3.40.190.10">
    <property type="entry name" value="Periplasmic binding protein-like II"/>
    <property type="match status" value="1"/>
</dbReference>
<dbReference type="CDD" id="cd08505">
    <property type="entry name" value="PBP2_NikA_DppA_OppA_like_18"/>
    <property type="match status" value="1"/>
</dbReference>
<dbReference type="GO" id="GO:0030288">
    <property type="term" value="C:outer membrane-bounded periplasmic space"/>
    <property type="evidence" value="ECO:0007669"/>
    <property type="project" value="UniProtKB-ARBA"/>
</dbReference>
<dbReference type="EMBL" id="CP054803">
    <property type="protein sequence ID" value="QKU22487.1"/>
    <property type="molecule type" value="Genomic_DNA"/>
</dbReference>
<dbReference type="Gene3D" id="3.90.76.10">
    <property type="entry name" value="Dipeptide-binding Protein, Domain 1"/>
    <property type="match status" value="1"/>
</dbReference>
<feature type="domain" description="Solute-binding protein family 5" evidence="6">
    <location>
        <begin position="83"/>
        <end position="515"/>
    </location>
</feature>
<dbReference type="PANTHER" id="PTHR30290">
    <property type="entry name" value="PERIPLASMIC BINDING COMPONENT OF ABC TRANSPORTER"/>
    <property type="match status" value="1"/>
</dbReference>
<dbReference type="Pfam" id="PF00496">
    <property type="entry name" value="SBP_bac_5"/>
    <property type="match status" value="1"/>
</dbReference>
<proteinExistence type="inferred from homology"/>
<dbReference type="AlphaFoldDB" id="A0A6N1MXM0"/>
<evidence type="ECO:0000256" key="2">
    <source>
        <dbReference type="ARBA" id="ARBA00005695"/>
    </source>
</evidence>
<evidence type="ECO:0000256" key="1">
    <source>
        <dbReference type="ARBA" id="ARBA00004196"/>
    </source>
</evidence>
<dbReference type="GO" id="GO:1904680">
    <property type="term" value="F:peptide transmembrane transporter activity"/>
    <property type="evidence" value="ECO:0007669"/>
    <property type="project" value="TreeGrafter"/>
</dbReference>
<keyword evidence="3" id="KW-0813">Transport</keyword>
<name>A0A6N1MXM0_ACILW</name>
<evidence type="ECO:0000256" key="4">
    <source>
        <dbReference type="ARBA" id="ARBA00022729"/>
    </source>
</evidence>
<dbReference type="InterPro" id="IPR039424">
    <property type="entry name" value="SBP_5"/>
</dbReference>
<comment type="subcellular location">
    <subcellularLocation>
        <location evidence="1">Cell envelope</location>
    </subcellularLocation>
</comment>
<dbReference type="RefSeq" id="WP_174894629.1">
    <property type="nucleotide sequence ID" value="NZ_CP054803.1"/>
</dbReference>
<feature type="chain" id="PRO_5026834507" evidence="5">
    <location>
        <begin position="31"/>
        <end position="600"/>
    </location>
</feature>